<accession>A0A8H3VAA2</accession>
<feature type="region of interest" description="Disordered" evidence="1">
    <location>
        <begin position="88"/>
        <end position="128"/>
    </location>
</feature>
<dbReference type="Proteomes" id="UP000490939">
    <property type="component" value="Unassembled WGS sequence"/>
</dbReference>
<dbReference type="EMBL" id="WNWR01000285">
    <property type="protein sequence ID" value="KAE9984980.1"/>
    <property type="molecule type" value="Genomic_DNA"/>
</dbReference>
<reference evidence="3 4" key="1">
    <citation type="submission" date="2019-07" db="EMBL/GenBank/DDBJ databases">
        <title>Venturia inaequalis Genome Resource.</title>
        <authorList>
            <person name="Lichtner F.J."/>
        </authorList>
    </citation>
    <scope>NUCLEOTIDE SEQUENCE [LARGE SCALE GENOMIC DNA]</scope>
    <source>
        <strain evidence="2">Bline_iso_100314</strain>
        <strain evidence="3 4">DMI_063113</strain>
    </source>
</reference>
<evidence type="ECO:0000313" key="4">
    <source>
        <dbReference type="Proteomes" id="UP000490939"/>
    </source>
</evidence>
<dbReference type="AlphaFoldDB" id="A0A8H3VAA2"/>
<keyword evidence="4" id="KW-1185">Reference proteome</keyword>
<feature type="compositionally biased region" description="Basic and acidic residues" evidence="1">
    <location>
        <begin position="31"/>
        <end position="42"/>
    </location>
</feature>
<name>A0A8H3VAA2_VENIN</name>
<evidence type="ECO:0000313" key="3">
    <source>
        <dbReference type="EMBL" id="KAE9984980.1"/>
    </source>
</evidence>
<sequence>MPLAQDPGAGRPKATMWHGPASHTLAVPIEVRPRSKRQDAVKPKATMWHGPASHAPPSVPPLPLPQVKRQNLEDSRPKATMWHGLESLGLASTPTESSVLRKRQGPVGGRPKASMRHDPASNAPPELSSPFTVVEKRASPTQLDMIPFLGMKPIPGLASPAALLPVSPFEPKPSTEKLDGTMSAISAASTAPPQSVEWEHFVEPSAI</sequence>
<dbReference type="EMBL" id="WNWQ01000659">
    <property type="protein sequence ID" value="KAE9964855.1"/>
    <property type="molecule type" value="Genomic_DNA"/>
</dbReference>
<protein>
    <submittedName>
        <fullName evidence="3">Uncharacterized protein</fullName>
    </submittedName>
</protein>
<gene>
    <name evidence="2" type="ORF">BLS_008011</name>
    <name evidence="3" type="ORF">EG327_004853</name>
</gene>
<organism evidence="3 4">
    <name type="scientific">Venturia inaequalis</name>
    <name type="common">Apple scab fungus</name>
    <dbReference type="NCBI Taxonomy" id="5025"/>
    <lineage>
        <taxon>Eukaryota</taxon>
        <taxon>Fungi</taxon>
        <taxon>Dikarya</taxon>
        <taxon>Ascomycota</taxon>
        <taxon>Pezizomycotina</taxon>
        <taxon>Dothideomycetes</taxon>
        <taxon>Pleosporomycetidae</taxon>
        <taxon>Venturiales</taxon>
        <taxon>Venturiaceae</taxon>
        <taxon>Venturia</taxon>
    </lineage>
</organism>
<evidence type="ECO:0000256" key="1">
    <source>
        <dbReference type="SAM" id="MobiDB-lite"/>
    </source>
</evidence>
<feature type="region of interest" description="Disordered" evidence="1">
    <location>
        <begin position="1"/>
        <end position="75"/>
    </location>
</feature>
<evidence type="ECO:0000313" key="2">
    <source>
        <dbReference type="EMBL" id="KAE9964855.1"/>
    </source>
</evidence>
<proteinExistence type="predicted"/>
<comment type="caution">
    <text evidence="3">The sequence shown here is derived from an EMBL/GenBank/DDBJ whole genome shotgun (WGS) entry which is preliminary data.</text>
</comment>
<dbReference type="Proteomes" id="UP000433883">
    <property type="component" value="Unassembled WGS sequence"/>
</dbReference>